<organism evidence="7">
    <name type="scientific">Melilotus albus</name>
    <name type="common">White sweet clover</name>
    <name type="synonym">Melilotus officinalis subsp. albus</name>
    <dbReference type="NCBI Taxonomy" id="47082"/>
    <lineage>
        <taxon>Eukaryota</taxon>
        <taxon>Viridiplantae</taxon>
        <taxon>Streptophyta</taxon>
        <taxon>Embryophyta</taxon>
        <taxon>Tracheophyta</taxon>
        <taxon>Spermatophyta</taxon>
        <taxon>Magnoliopsida</taxon>
        <taxon>eudicotyledons</taxon>
        <taxon>Gunneridae</taxon>
        <taxon>Pentapetalae</taxon>
        <taxon>rosids</taxon>
        <taxon>fabids</taxon>
        <taxon>Fabales</taxon>
        <taxon>Fabaceae</taxon>
        <taxon>Papilionoideae</taxon>
        <taxon>50 kb inversion clade</taxon>
        <taxon>NPAAA clade</taxon>
        <taxon>Hologalegina</taxon>
        <taxon>IRL clade</taxon>
        <taxon>Trifolieae</taxon>
        <taxon>Melilotus</taxon>
    </lineage>
</organism>
<evidence type="ECO:0000256" key="1">
    <source>
        <dbReference type="ARBA" id="ARBA00004123"/>
    </source>
</evidence>
<dbReference type="FunFam" id="1.10.10.60:FF:000002">
    <property type="entry name" value="Myb family transcription factor"/>
    <property type="match status" value="1"/>
</dbReference>
<evidence type="ECO:0000259" key="6">
    <source>
        <dbReference type="PROSITE" id="PS51294"/>
    </source>
</evidence>
<evidence type="ECO:0000256" key="5">
    <source>
        <dbReference type="SAM" id="MobiDB-lite"/>
    </source>
</evidence>
<dbReference type="GO" id="GO:0003700">
    <property type="term" value="F:DNA-binding transcription factor activity"/>
    <property type="evidence" value="ECO:0007669"/>
    <property type="project" value="InterPro"/>
</dbReference>
<feature type="region of interest" description="Disordered" evidence="5">
    <location>
        <begin position="1"/>
        <end position="98"/>
    </location>
</feature>
<dbReference type="GO" id="GO:0005634">
    <property type="term" value="C:nucleus"/>
    <property type="evidence" value="ECO:0007669"/>
    <property type="project" value="UniProtKB-SubCell"/>
</dbReference>
<feature type="region of interest" description="Disordered" evidence="5">
    <location>
        <begin position="396"/>
        <end position="424"/>
    </location>
</feature>
<comment type="subcellular location">
    <subcellularLocation>
        <location evidence="1">Nucleus</location>
    </subcellularLocation>
</comment>
<dbReference type="Gene3D" id="1.10.10.60">
    <property type="entry name" value="Homeodomain-like"/>
    <property type="match status" value="1"/>
</dbReference>
<dbReference type="PANTHER" id="PTHR31314:SF128">
    <property type="entry name" value="OS11G0106100 PROTEIN"/>
    <property type="match status" value="1"/>
</dbReference>
<evidence type="ECO:0000256" key="3">
    <source>
        <dbReference type="ARBA" id="ARBA00023163"/>
    </source>
</evidence>
<feature type="compositionally biased region" description="Polar residues" evidence="5">
    <location>
        <begin position="324"/>
        <end position="337"/>
    </location>
</feature>
<dbReference type="InterPro" id="IPR006447">
    <property type="entry name" value="Myb_dom_plants"/>
</dbReference>
<evidence type="ECO:0000313" key="7">
    <source>
        <dbReference type="EMBL" id="QSD99761.1"/>
    </source>
</evidence>
<feature type="compositionally biased region" description="Basic and acidic residues" evidence="5">
    <location>
        <begin position="1"/>
        <end position="24"/>
    </location>
</feature>
<dbReference type="NCBIfam" id="TIGR01557">
    <property type="entry name" value="myb_SHAQKYF"/>
    <property type="match status" value="1"/>
</dbReference>
<keyword evidence="2" id="KW-0805">Transcription regulation</keyword>
<dbReference type="EMBL" id="MW302607">
    <property type="protein sequence ID" value="QSD99761.1"/>
    <property type="molecule type" value="Genomic_DNA"/>
</dbReference>
<dbReference type="InterPro" id="IPR001005">
    <property type="entry name" value="SANT/Myb"/>
</dbReference>
<dbReference type="AlphaFoldDB" id="A0A896W4L2"/>
<proteinExistence type="predicted"/>
<dbReference type="SUPFAM" id="SSF46689">
    <property type="entry name" value="Homeodomain-like"/>
    <property type="match status" value="1"/>
</dbReference>
<gene>
    <name evidence="7" type="primary">EVM0032812.1</name>
</gene>
<dbReference type="PROSITE" id="PS51294">
    <property type="entry name" value="HTH_MYB"/>
    <property type="match status" value="1"/>
</dbReference>
<keyword evidence="4" id="KW-0539">Nucleus</keyword>
<keyword evidence="3" id="KW-0804">Transcription</keyword>
<feature type="region of interest" description="Disordered" evidence="5">
    <location>
        <begin position="324"/>
        <end position="349"/>
    </location>
</feature>
<dbReference type="GO" id="GO:0003677">
    <property type="term" value="F:DNA binding"/>
    <property type="evidence" value="ECO:0007669"/>
    <property type="project" value="InterPro"/>
</dbReference>
<feature type="compositionally biased region" description="Low complexity" evidence="5">
    <location>
        <begin position="77"/>
        <end position="87"/>
    </location>
</feature>
<dbReference type="InterPro" id="IPR009057">
    <property type="entry name" value="Homeodomain-like_sf"/>
</dbReference>
<accession>A0A896W4L2</accession>
<dbReference type="PANTHER" id="PTHR31314">
    <property type="entry name" value="MYB FAMILY TRANSCRIPTION FACTOR PHL7-LIKE"/>
    <property type="match status" value="1"/>
</dbReference>
<dbReference type="InterPro" id="IPR046955">
    <property type="entry name" value="PHR1-like"/>
</dbReference>
<dbReference type="InterPro" id="IPR017930">
    <property type="entry name" value="Myb_dom"/>
</dbReference>
<protein>
    <submittedName>
        <fullName evidence="7">MYB family transcription factor</fullName>
    </submittedName>
</protein>
<dbReference type="Pfam" id="PF00249">
    <property type="entry name" value="Myb_DNA-binding"/>
    <property type="match status" value="1"/>
</dbReference>
<evidence type="ECO:0000256" key="2">
    <source>
        <dbReference type="ARBA" id="ARBA00023015"/>
    </source>
</evidence>
<feature type="compositionally biased region" description="Basic and acidic residues" evidence="5">
    <location>
        <begin position="404"/>
        <end position="424"/>
    </location>
</feature>
<sequence length="424" mass="48422">MNMSDGYEKHENERSGKSEEHAEDTSMGSSSHKCSISFDLNEEASSDQDVNNDEACDELLVNDDDDEKLAKDDDEGSSSSTKRSSGSNERRRNGVRQYVRSKMPRLRWTPDLHHSFMHAVERLGGQERATPKLVLQLMNVRGLSIAHVKSHLQMYRSKKLDEAGQVLSPTHRSTHELGSISHHVAHQSMMPHQHFKMANGGIVLETNYNHHSYSFHNLLHPSSLSHSHSKAINSRHQEWYLNHQSLRPSYMSNELVMPSTAFHTQGRSSITLNQQLQVKDTTATTTLAPMRPSQFLEEKRWPPLEIMNNHPYWKKNLHDNFSTNTSETQFGSTTTSLRPAEVSFGNNTRNREHISNIKDHNYFNSSKVEFDPPFRIKLNQETLLKDKKWVPDLQLSLSQTNGDNDGKSDGLRETKEIDTKLSLS</sequence>
<evidence type="ECO:0000256" key="4">
    <source>
        <dbReference type="ARBA" id="ARBA00023242"/>
    </source>
</evidence>
<reference evidence="7" key="1">
    <citation type="journal article" name="Plants (Basel)">
        <title>NAC and MYB Families and Lignin Biosynthesis-Related Members Identification and Expression Analysis in Melilotus albus.</title>
        <authorList>
            <person name="Chen L."/>
            <person name="Wu F."/>
            <person name="Zhang J."/>
        </authorList>
    </citation>
    <scope>NUCLEOTIDE SEQUENCE</scope>
</reference>
<feature type="domain" description="HTH myb-type" evidence="6">
    <location>
        <begin position="100"/>
        <end position="160"/>
    </location>
</feature>
<feature type="compositionally biased region" description="Acidic residues" evidence="5">
    <location>
        <begin position="40"/>
        <end position="76"/>
    </location>
</feature>
<name>A0A896W4L2_MELAB</name>